<organism evidence="1 2">
    <name type="scientific">Methylobacterium ajmalii</name>
    <dbReference type="NCBI Taxonomy" id="2738439"/>
    <lineage>
        <taxon>Bacteria</taxon>
        <taxon>Pseudomonadati</taxon>
        <taxon>Pseudomonadota</taxon>
        <taxon>Alphaproteobacteria</taxon>
        <taxon>Hyphomicrobiales</taxon>
        <taxon>Methylobacteriaceae</taxon>
        <taxon>Methylobacterium</taxon>
    </lineage>
</organism>
<accession>A0ABV0A5E8</accession>
<sequence>MIDVNTLSEFPAAIEQDEIPVSNDTNNAELEVRDLTTDEVAAVFGAHHA</sequence>
<protein>
    <submittedName>
        <fullName evidence="1">Uncharacterized protein</fullName>
    </submittedName>
</protein>
<dbReference type="EMBL" id="JAQYXP010000007">
    <property type="protein sequence ID" value="MEN3238701.1"/>
    <property type="molecule type" value="Genomic_DNA"/>
</dbReference>
<evidence type="ECO:0000313" key="2">
    <source>
        <dbReference type="Proteomes" id="UP001407347"/>
    </source>
</evidence>
<gene>
    <name evidence="1" type="ORF">PUR29_35270</name>
</gene>
<name>A0ABV0A5E8_9HYPH</name>
<keyword evidence="2" id="KW-1185">Reference proteome</keyword>
<comment type="caution">
    <text evidence="1">The sequence shown here is derived from an EMBL/GenBank/DDBJ whole genome shotgun (WGS) entry which is preliminary data.</text>
</comment>
<evidence type="ECO:0000313" key="1">
    <source>
        <dbReference type="EMBL" id="MEN3238701.1"/>
    </source>
</evidence>
<dbReference type="Proteomes" id="UP001407347">
    <property type="component" value="Unassembled WGS sequence"/>
</dbReference>
<proteinExistence type="predicted"/>
<reference evidence="1 2" key="1">
    <citation type="journal article" date="2023" name="PLoS ONE">
        <title>Complete genome assembly of Hawai'i environmental nontuberculous mycobacteria reveals unexpected co-isolation with methylobacteria.</title>
        <authorList>
            <person name="Hendrix J."/>
            <person name="Epperson L.E."/>
            <person name="Tong E.I."/>
            <person name="Chan Y.L."/>
            <person name="Hasan N.A."/>
            <person name="Dawrs S.N."/>
            <person name="Norton G.J."/>
            <person name="Virdi R."/>
            <person name="Crooks J.L."/>
            <person name="Chan E.D."/>
            <person name="Honda J.R."/>
            <person name="Strong M."/>
        </authorList>
    </citation>
    <scope>NUCLEOTIDE SEQUENCE [LARGE SCALE GENOMIC DNA]</scope>
    <source>
        <strain evidence="1 2">NJH_HI04-1</strain>
    </source>
</reference>
<dbReference type="RefSeq" id="WP_298963703.1">
    <property type="nucleotide sequence ID" value="NZ_JAQYXP010000007.1"/>
</dbReference>